<proteinExistence type="predicted"/>
<sequence length="217" mass="25103">MNNPSKNLKTLADIIKNYQETCSGEAYEAKYKANPNDNDLRWFMHYDLNEILEMKDKSIKEVITRCICNRKRHQYCISKDAVKTATDKLMGEKSLHPYSCICDKDFEFLYGKLKSIIGTVRGIGNSTLYDACIRLGWSYSPQIKPDKYVYVHGDLIKSAEAILGDKFSQIKETGRPAILRRKFIEAEKKFEKLPALDIENLLCIYHKDILNLYGIKK</sequence>
<organism evidence="1 2">
    <name type="scientific">Candidatus Paraprevotella stercoravium</name>
    <dbReference type="NCBI Taxonomy" id="2838725"/>
    <lineage>
        <taxon>Bacteria</taxon>
        <taxon>Pseudomonadati</taxon>
        <taxon>Bacteroidota</taxon>
        <taxon>Bacteroidia</taxon>
        <taxon>Bacteroidales</taxon>
        <taxon>Prevotellaceae</taxon>
        <taxon>Paraprevotella</taxon>
    </lineage>
</organism>
<dbReference type="Proteomes" id="UP000823865">
    <property type="component" value="Unassembled WGS sequence"/>
</dbReference>
<dbReference type="AlphaFoldDB" id="A0A9E2P0J3"/>
<comment type="caution">
    <text evidence="1">The sequence shown here is derived from an EMBL/GenBank/DDBJ whole genome shotgun (WGS) entry which is preliminary data.</text>
</comment>
<evidence type="ECO:0000313" key="1">
    <source>
        <dbReference type="EMBL" id="MBU3852547.1"/>
    </source>
</evidence>
<protein>
    <submittedName>
        <fullName evidence="1">Uncharacterized protein</fullName>
    </submittedName>
</protein>
<reference evidence="1" key="2">
    <citation type="submission" date="2021-04" db="EMBL/GenBank/DDBJ databases">
        <authorList>
            <person name="Gilroy R."/>
        </authorList>
    </citation>
    <scope>NUCLEOTIDE SEQUENCE</scope>
    <source>
        <strain evidence="1">G3-2149</strain>
    </source>
</reference>
<gene>
    <name evidence="1" type="ORF">H9789_01715</name>
</gene>
<evidence type="ECO:0000313" key="2">
    <source>
        <dbReference type="Proteomes" id="UP000823865"/>
    </source>
</evidence>
<accession>A0A9E2P0J3</accession>
<name>A0A9E2P0J3_9BACT</name>
<reference evidence="1" key="1">
    <citation type="journal article" date="2021" name="PeerJ">
        <title>Extensive microbial diversity within the chicken gut microbiome revealed by metagenomics and culture.</title>
        <authorList>
            <person name="Gilroy R."/>
            <person name="Ravi A."/>
            <person name="Getino M."/>
            <person name="Pursley I."/>
            <person name="Horton D.L."/>
            <person name="Alikhan N.F."/>
            <person name="Baker D."/>
            <person name="Gharbi K."/>
            <person name="Hall N."/>
            <person name="Watson M."/>
            <person name="Adriaenssens E.M."/>
            <person name="Foster-Nyarko E."/>
            <person name="Jarju S."/>
            <person name="Secka A."/>
            <person name="Antonio M."/>
            <person name="Oren A."/>
            <person name="Chaudhuri R.R."/>
            <person name="La Ragione R."/>
            <person name="Hildebrand F."/>
            <person name="Pallen M.J."/>
        </authorList>
    </citation>
    <scope>NUCLEOTIDE SEQUENCE</scope>
    <source>
        <strain evidence="1">G3-2149</strain>
    </source>
</reference>
<dbReference type="EMBL" id="JAHLFU010000029">
    <property type="protein sequence ID" value="MBU3852547.1"/>
    <property type="molecule type" value="Genomic_DNA"/>
</dbReference>